<evidence type="ECO:0000256" key="2">
    <source>
        <dbReference type="SAM" id="SignalP"/>
    </source>
</evidence>
<feature type="compositionally biased region" description="Acidic residues" evidence="1">
    <location>
        <begin position="60"/>
        <end position="74"/>
    </location>
</feature>
<keyword evidence="4" id="KW-1185">Reference proteome</keyword>
<organism evidence="3 4">
    <name type="scientific">Nocardiopsis dassonvillei (strain ATCC 23218 / DSM 43111 / CIP 107115 / JCM 7437 / KCTC 9190 / NBRC 14626 / NCTC 10488 / NRRL B-5397 / IMRU 509)</name>
    <name type="common">Actinomadura dassonvillei</name>
    <dbReference type="NCBI Taxonomy" id="446468"/>
    <lineage>
        <taxon>Bacteria</taxon>
        <taxon>Bacillati</taxon>
        <taxon>Actinomycetota</taxon>
        <taxon>Actinomycetes</taxon>
        <taxon>Streptosporangiales</taxon>
        <taxon>Nocardiopsidaceae</taxon>
        <taxon>Nocardiopsis</taxon>
    </lineage>
</organism>
<dbReference type="GeneID" id="91485812"/>
<keyword evidence="2" id="KW-0732">Signal</keyword>
<evidence type="ECO:0000256" key="1">
    <source>
        <dbReference type="SAM" id="MobiDB-lite"/>
    </source>
</evidence>
<feature type="region of interest" description="Disordered" evidence="1">
    <location>
        <begin position="51"/>
        <end position="100"/>
    </location>
</feature>
<protein>
    <submittedName>
        <fullName evidence="3">Uncharacterized protein</fullName>
    </submittedName>
</protein>
<feature type="compositionally biased region" description="Low complexity" evidence="1">
    <location>
        <begin position="75"/>
        <end position="89"/>
    </location>
</feature>
<dbReference type="Proteomes" id="UP000002219">
    <property type="component" value="Chromosome 1"/>
</dbReference>
<dbReference type="EMBL" id="CP002040">
    <property type="protein sequence ID" value="ADH68665.1"/>
    <property type="molecule type" value="Genomic_DNA"/>
</dbReference>
<feature type="signal peptide" evidence="2">
    <location>
        <begin position="1"/>
        <end position="27"/>
    </location>
</feature>
<feature type="chain" id="PRO_5003093052" evidence="2">
    <location>
        <begin position="28"/>
        <end position="100"/>
    </location>
</feature>
<dbReference type="RefSeq" id="WP_013154272.1">
    <property type="nucleotide sequence ID" value="NC_014210.1"/>
</dbReference>
<evidence type="ECO:0000313" key="3">
    <source>
        <dbReference type="EMBL" id="ADH68665.1"/>
    </source>
</evidence>
<dbReference type="HOGENOM" id="CLU_2302963_0_0_11"/>
<proteinExistence type="predicted"/>
<gene>
    <name evidence="3" type="ordered locus">Ndas_3259</name>
</gene>
<name>D7B2X5_NOCDD</name>
<accession>D7B2X5</accession>
<evidence type="ECO:0000313" key="4">
    <source>
        <dbReference type="Proteomes" id="UP000002219"/>
    </source>
</evidence>
<dbReference type="KEGG" id="nda:Ndas_3259"/>
<sequence>MRAFTRITAATVLAAGLSVAGTGAAVAATADQDDSRPGGVLGFLFDGVFGEDSKPPVVNEDPEAPAEEAPEAPAEEAPAQEAPAAPAEQSPDTGGATGGV</sequence>
<dbReference type="AlphaFoldDB" id="D7B2X5"/>
<reference evidence="3 4" key="1">
    <citation type="journal article" date="2010" name="Stand. Genomic Sci.">
        <title>Complete genome sequence of Nocardiopsis dassonvillei type strain (IMRU 509).</title>
        <authorList>
            <person name="Sun H."/>
            <person name="Lapidus A."/>
            <person name="Nolan M."/>
            <person name="Lucas S."/>
            <person name="Del Rio T.G."/>
            <person name="Tice H."/>
            <person name="Cheng J.F."/>
            <person name="Tapia R."/>
            <person name="Han C."/>
            <person name="Goodwin L."/>
            <person name="Pitluck S."/>
            <person name="Pagani I."/>
            <person name="Ivanova N."/>
            <person name="Mavromatis K."/>
            <person name="Mikhailova N."/>
            <person name="Pati A."/>
            <person name="Chen A."/>
            <person name="Palaniappan K."/>
            <person name="Land M."/>
            <person name="Hauser L."/>
            <person name="Chang Y.J."/>
            <person name="Jeffries C.D."/>
            <person name="Djao O.D."/>
            <person name="Rohde M."/>
            <person name="Sikorski J."/>
            <person name="Goker M."/>
            <person name="Woyke T."/>
            <person name="Bristow J."/>
            <person name="Eisen J.A."/>
            <person name="Markowitz V."/>
            <person name="Hugenholtz P."/>
            <person name="Kyrpides N.C."/>
            <person name="Klenk H.P."/>
        </authorList>
    </citation>
    <scope>NUCLEOTIDE SEQUENCE [LARGE SCALE GENOMIC DNA]</scope>
    <source>
        <strain evidence="4">ATCC 23218 / DSM 43111 / CIP 107115 / JCM 7437 / KCTC 9190 / NBRC 14626 / NCTC 10488 / NRRL B-5397 / IMRU 509</strain>
    </source>
</reference>